<feature type="chain" id="PRO_5041213246" description="Surface antigen domain-containing protein" evidence="1">
    <location>
        <begin position="31"/>
        <end position="163"/>
    </location>
</feature>
<organism evidence="2 3">
    <name type="scientific">Lichenifustis flavocetrariae</name>
    <dbReference type="NCBI Taxonomy" id="2949735"/>
    <lineage>
        <taxon>Bacteria</taxon>
        <taxon>Pseudomonadati</taxon>
        <taxon>Pseudomonadota</taxon>
        <taxon>Alphaproteobacteria</taxon>
        <taxon>Hyphomicrobiales</taxon>
        <taxon>Lichenihabitantaceae</taxon>
        <taxon>Lichenifustis</taxon>
    </lineage>
</organism>
<keyword evidence="1" id="KW-0732">Signal</keyword>
<feature type="signal peptide" evidence="1">
    <location>
        <begin position="1"/>
        <end position="30"/>
    </location>
</feature>
<dbReference type="PROSITE" id="PS51257">
    <property type="entry name" value="PROKAR_LIPOPROTEIN"/>
    <property type="match status" value="1"/>
</dbReference>
<dbReference type="RefSeq" id="WP_282582887.1">
    <property type="nucleotide sequence ID" value="NZ_JAMOIM010000001.1"/>
</dbReference>
<proteinExistence type="predicted"/>
<evidence type="ECO:0000313" key="2">
    <source>
        <dbReference type="EMBL" id="MCW6506525.1"/>
    </source>
</evidence>
<protein>
    <recommendedName>
        <fullName evidence="4">Surface antigen domain-containing protein</fullName>
    </recommendedName>
</protein>
<evidence type="ECO:0000256" key="1">
    <source>
        <dbReference type="SAM" id="SignalP"/>
    </source>
</evidence>
<evidence type="ECO:0000313" key="3">
    <source>
        <dbReference type="Proteomes" id="UP001165667"/>
    </source>
</evidence>
<dbReference type="EMBL" id="JAMOIM010000001">
    <property type="protein sequence ID" value="MCW6506525.1"/>
    <property type="molecule type" value="Genomic_DNA"/>
</dbReference>
<gene>
    <name evidence="2" type="ORF">M8523_00635</name>
</gene>
<keyword evidence="3" id="KW-1185">Reference proteome</keyword>
<name>A0AA41YSJ3_9HYPH</name>
<dbReference type="AlphaFoldDB" id="A0AA41YSJ3"/>
<accession>A0AA41YSJ3</accession>
<dbReference type="Proteomes" id="UP001165667">
    <property type="component" value="Unassembled WGS sequence"/>
</dbReference>
<reference evidence="2" key="1">
    <citation type="submission" date="2022-05" db="EMBL/GenBank/DDBJ databases">
        <authorList>
            <person name="Pankratov T."/>
        </authorList>
    </citation>
    <scope>NUCLEOTIDE SEQUENCE</scope>
    <source>
        <strain evidence="2">BP6-180914</strain>
    </source>
</reference>
<sequence>MTGKVLRLKTSMMRKAGAAAGLACLAFATAACSVATSTYHDASTAAGSIVGSLGSAPPPLVPQDAALPPPAPSMGSFLEGPTGTRLVDADRQRAFQAEQAALASGDRKTWRGVKGNYGFVTLSGAPTPAGCQDFSHTIYIMGRPVTGKGTGCKAPDGTWTITG</sequence>
<comment type="caution">
    <text evidence="2">The sequence shown here is derived from an EMBL/GenBank/DDBJ whole genome shotgun (WGS) entry which is preliminary data.</text>
</comment>
<evidence type="ECO:0008006" key="4">
    <source>
        <dbReference type="Google" id="ProtNLM"/>
    </source>
</evidence>